<sequence length="63" mass="7533">MMKFQVTYRLTHPEYMPTISHTTFSAHTHQQLDKAIIRLVKKWEEQGYTLRILAVRKRLPVPP</sequence>
<keyword evidence="2" id="KW-1185">Reference proteome</keyword>
<gene>
    <name evidence="1" type="ORF">KSZ_61040</name>
</gene>
<organism evidence="1 2">
    <name type="scientific">Dictyobacter formicarum</name>
    <dbReference type="NCBI Taxonomy" id="2778368"/>
    <lineage>
        <taxon>Bacteria</taxon>
        <taxon>Bacillati</taxon>
        <taxon>Chloroflexota</taxon>
        <taxon>Ktedonobacteria</taxon>
        <taxon>Ktedonobacterales</taxon>
        <taxon>Dictyobacteraceae</taxon>
        <taxon>Dictyobacter</taxon>
    </lineage>
</organism>
<reference evidence="1 2" key="1">
    <citation type="journal article" date="2021" name="Int. J. Syst. Evol. Microbiol.">
        <title>Reticulibacter mediterranei gen. nov., sp. nov., within the new family Reticulibacteraceae fam. nov., and Ktedonospora formicarum gen. nov., sp. nov., Ktedonobacter robiniae sp. nov., Dictyobacter formicarum sp. nov. and Dictyobacter arantiisoli sp. nov., belonging to the class Ktedonobacteria.</title>
        <authorList>
            <person name="Yabe S."/>
            <person name="Zheng Y."/>
            <person name="Wang C.M."/>
            <person name="Sakai Y."/>
            <person name="Abe K."/>
            <person name="Yokota A."/>
            <person name="Donadio S."/>
            <person name="Cavaletti L."/>
            <person name="Monciardini P."/>
        </authorList>
    </citation>
    <scope>NUCLEOTIDE SEQUENCE [LARGE SCALE GENOMIC DNA]</scope>
    <source>
        <strain evidence="1 2">SOSP1-9</strain>
    </source>
</reference>
<dbReference type="RefSeq" id="WP_201365687.1">
    <property type="nucleotide sequence ID" value="NZ_BNJJ01000021.1"/>
</dbReference>
<protein>
    <submittedName>
        <fullName evidence="1">Uncharacterized protein</fullName>
    </submittedName>
</protein>
<proteinExistence type="predicted"/>
<name>A0ABQ3VRS7_9CHLR</name>
<dbReference type="Proteomes" id="UP000635565">
    <property type="component" value="Unassembled WGS sequence"/>
</dbReference>
<evidence type="ECO:0000313" key="1">
    <source>
        <dbReference type="EMBL" id="GHO88098.1"/>
    </source>
</evidence>
<dbReference type="EMBL" id="BNJJ01000021">
    <property type="protein sequence ID" value="GHO88098.1"/>
    <property type="molecule type" value="Genomic_DNA"/>
</dbReference>
<evidence type="ECO:0000313" key="2">
    <source>
        <dbReference type="Proteomes" id="UP000635565"/>
    </source>
</evidence>
<accession>A0ABQ3VRS7</accession>
<comment type="caution">
    <text evidence="1">The sequence shown here is derived from an EMBL/GenBank/DDBJ whole genome shotgun (WGS) entry which is preliminary data.</text>
</comment>